<evidence type="ECO:0000313" key="2">
    <source>
        <dbReference type="EMBL" id="QFU98623.1"/>
    </source>
</evidence>
<dbReference type="OrthoDB" id="5082247at2"/>
<dbReference type="AlphaFoldDB" id="A0A5P9QB07"/>
<protein>
    <submittedName>
        <fullName evidence="2">Uncharacterized protein</fullName>
    </submittedName>
</protein>
<dbReference type="RefSeq" id="WP_051136492.1">
    <property type="nucleotide sequence ID" value="NZ_BAABIH010000017.1"/>
</dbReference>
<dbReference type="KEGG" id="lxl:KDY119_02140"/>
<keyword evidence="1" id="KW-1133">Transmembrane helix</keyword>
<keyword evidence="1" id="KW-0472">Membrane</keyword>
<name>A0A5P9QB07_9MICO</name>
<keyword evidence="1" id="KW-0812">Transmembrane</keyword>
<keyword evidence="3" id="KW-1185">Reference proteome</keyword>
<dbReference type="Proteomes" id="UP000326702">
    <property type="component" value="Chromosome"/>
</dbReference>
<dbReference type="EMBL" id="CP045529">
    <property type="protein sequence ID" value="QFU98623.1"/>
    <property type="molecule type" value="Genomic_DNA"/>
</dbReference>
<organism evidence="2 3">
    <name type="scientific">Luteimicrobium xylanilyticum</name>
    <dbReference type="NCBI Taxonomy" id="1133546"/>
    <lineage>
        <taxon>Bacteria</taxon>
        <taxon>Bacillati</taxon>
        <taxon>Actinomycetota</taxon>
        <taxon>Actinomycetes</taxon>
        <taxon>Micrococcales</taxon>
        <taxon>Luteimicrobium</taxon>
    </lineage>
</organism>
<reference evidence="2 3" key="1">
    <citation type="submission" date="2019-10" db="EMBL/GenBank/DDBJ databases">
        <title>Genome sequence of Luteimicrobium xylanilyticum HY-24.</title>
        <authorList>
            <person name="Kim D.Y."/>
            <person name="Park H.-Y."/>
        </authorList>
    </citation>
    <scope>NUCLEOTIDE SEQUENCE [LARGE SCALE GENOMIC DNA]</scope>
    <source>
        <strain evidence="2 3">HY-24</strain>
    </source>
</reference>
<evidence type="ECO:0000256" key="1">
    <source>
        <dbReference type="SAM" id="Phobius"/>
    </source>
</evidence>
<feature type="transmembrane region" description="Helical" evidence="1">
    <location>
        <begin position="105"/>
        <end position="122"/>
    </location>
</feature>
<evidence type="ECO:0000313" key="3">
    <source>
        <dbReference type="Proteomes" id="UP000326702"/>
    </source>
</evidence>
<gene>
    <name evidence="2" type="ORF">KDY119_02140</name>
</gene>
<feature type="transmembrane region" description="Helical" evidence="1">
    <location>
        <begin position="35"/>
        <end position="56"/>
    </location>
</feature>
<feature type="transmembrane region" description="Helical" evidence="1">
    <location>
        <begin position="12"/>
        <end position="29"/>
    </location>
</feature>
<sequence>MKRWVVRVGTAFVFNVLVLLVILWLVPAVHGVWSVLWASLVFTVATLFLKPFFHRVLLSEGERLRDTRAAWLKGKLLTYAVSYVVALIIWILTVVFSGIHISGFLWGWLVPPLIVLVGWIVYDQLDDALERKAGELYDAAEKRMRGNEPPAPPSPNP</sequence>
<proteinExistence type="predicted"/>
<accession>A0A5P9QB07</accession>
<feature type="transmembrane region" description="Helical" evidence="1">
    <location>
        <begin position="76"/>
        <end position="99"/>
    </location>
</feature>